<gene>
    <name evidence="1" type="ORF">Ade02nite_20370</name>
</gene>
<sequence>MSILDDPCVQPFGGGFEVTTDAGPVRVLPNEALGWGLYVGDRLNLVMTSSGPAIGFQSAEAAIEAVLS</sequence>
<dbReference type="Proteomes" id="UP000609879">
    <property type="component" value="Unassembled WGS sequence"/>
</dbReference>
<protein>
    <submittedName>
        <fullName evidence="1">Uncharacterized protein</fullName>
    </submittedName>
</protein>
<reference evidence="1 2" key="1">
    <citation type="submission" date="2021-01" db="EMBL/GenBank/DDBJ databases">
        <title>Whole genome shotgun sequence of Actinoplanes deccanensis NBRC 13994.</title>
        <authorList>
            <person name="Komaki H."/>
            <person name="Tamura T."/>
        </authorList>
    </citation>
    <scope>NUCLEOTIDE SEQUENCE [LARGE SCALE GENOMIC DNA]</scope>
    <source>
        <strain evidence="1 2">NBRC 13994</strain>
    </source>
</reference>
<dbReference type="EMBL" id="BOMI01000033">
    <property type="protein sequence ID" value="GID73396.1"/>
    <property type="molecule type" value="Genomic_DNA"/>
</dbReference>
<keyword evidence="2" id="KW-1185">Reference proteome</keyword>
<proteinExistence type="predicted"/>
<organism evidence="1 2">
    <name type="scientific">Paractinoplanes deccanensis</name>
    <dbReference type="NCBI Taxonomy" id="113561"/>
    <lineage>
        <taxon>Bacteria</taxon>
        <taxon>Bacillati</taxon>
        <taxon>Actinomycetota</taxon>
        <taxon>Actinomycetes</taxon>
        <taxon>Micromonosporales</taxon>
        <taxon>Micromonosporaceae</taxon>
        <taxon>Paractinoplanes</taxon>
    </lineage>
</organism>
<evidence type="ECO:0000313" key="2">
    <source>
        <dbReference type="Proteomes" id="UP000609879"/>
    </source>
</evidence>
<dbReference type="RefSeq" id="WP_203761318.1">
    <property type="nucleotide sequence ID" value="NZ_BAAABO010000029.1"/>
</dbReference>
<accession>A0ABQ3Y074</accession>
<comment type="caution">
    <text evidence="1">The sequence shown here is derived from an EMBL/GenBank/DDBJ whole genome shotgun (WGS) entry which is preliminary data.</text>
</comment>
<evidence type="ECO:0000313" key="1">
    <source>
        <dbReference type="EMBL" id="GID73396.1"/>
    </source>
</evidence>
<name>A0ABQ3Y074_9ACTN</name>